<protein>
    <recommendedName>
        <fullName evidence="3">Gag-Pol polyprotein</fullName>
    </recommendedName>
</protein>
<dbReference type="Proteomes" id="UP000775547">
    <property type="component" value="Unassembled WGS sequence"/>
</dbReference>
<evidence type="ECO:0000313" key="2">
    <source>
        <dbReference type="Proteomes" id="UP000775547"/>
    </source>
</evidence>
<dbReference type="OrthoDB" id="7691805at2759"/>
<evidence type="ECO:0000313" key="1">
    <source>
        <dbReference type="EMBL" id="KAG5639958.1"/>
    </source>
</evidence>
<keyword evidence="2" id="KW-1185">Reference proteome</keyword>
<proteinExistence type="predicted"/>
<name>A0A9P7K7F9_9AGAR</name>
<reference evidence="1" key="2">
    <citation type="submission" date="2021-10" db="EMBL/GenBank/DDBJ databases">
        <title>Phylogenomics reveals ancestral predisposition of the termite-cultivated fungus Termitomyces towards a domesticated lifestyle.</title>
        <authorList>
            <person name="Auxier B."/>
            <person name="Grum-Grzhimaylo A."/>
            <person name="Cardenas M.E."/>
            <person name="Lodge J.D."/>
            <person name="Laessoe T."/>
            <person name="Pedersen O."/>
            <person name="Smith M.E."/>
            <person name="Kuyper T.W."/>
            <person name="Franco-Molano E.A."/>
            <person name="Baroni T.J."/>
            <person name="Aanen D.K."/>
        </authorList>
    </citation>
    <scope>NUCLEOTIDE SEQUENCE</scope>
    <source>
        <strain evidence="1">AP01</strain>
        <tissue evidence="1">Mycelium</tissue>
    </source>
</reference>
<dbReference type="AlphaFoldDB" id="A0A9P7K7F9"/>
<accession>A0A9P7K7F9</accession>
<gene>
    <name evidence="1" type="ORF">DXG03_002137</name>
</gene>
<reference evidence="1" key="1">
    <citation type="submission" date="2020-07" db="EMBL/GenBank/DDBJ databases">
        <authorList>
            <person name="Nieuwenhuis M."/>
            <person name="Van De Peppel L.J.J."/>
        </authorList>
    </citation>
    <scope>NUCLEOTIDE SEQUENCE</scope>
    <source>
        <strain evidence="1">AP01</strain>
        <tissue evidence="1">Mycelium</tissue>
    </source>
</reference>
<dbReference type="EMBL" id="JABCKV010001580">
    <property type="protein sequence ID" value="KAG5639958.1"/>
    <property type="molecule type" value="Genomic_DNA"/>
</dbReference>
<organism evidence="1 2">
    <name type="scientific">Asterophora parasitica</name>
    <dbReference type="NCBI Taxonomy" id="117018"/>
    <lineage>
        <taxon>Eukaryota</taxon>
        <taxon>Fungi</taxon>
        <taxon>Dikarya</taxon>
        <taxon>Basidiomycota</taxon>
        <taxon>Agaricomycotina</taxon>
        <taxon>Agaricomycetes</taxon>
        <taxon>Agaricomycetidae</taxon>
        <taxon>Agaricales</taxon>
        <taxon>Tricholomatineae</taxon>
        <taxon>Lyophyllaceae</taxon>
        <taxon>Asterophora</taxon>
    </lineage>
</organism>
<feature type="non-terminal residue" evidence="1">
    <location>
        <position position="82"/>
    </location>
</feature>
<sequence length="82" mass="8965">MPHNHNCPSQSGNAANIATDIPDIALFGADSREPSSIEEALASDVWKKSMEAEIAQLEHLGTFKLMDLPPGRTAIDCKWVFK</sequence>
<evidence type="ECO:0008006" key="3">
    <source>
        <dbReference type="Google" id="ProtNLM"/>
    </source>
</evidence>
<comment type="caution">
    <text evidence="1">The sequence shown here is derived from an EMBL/GenBank/DDBJ whole genome shotgun (WGS) entry which is preliminary data.</text>
</comment>